<evidence type="ECO:0000313" key="4">
    <source>
        <dbReference type="Proteomes" id="UP001165060"/>
    </source>
</evidence>
<organism evidence="3 4">
    <name type="scientific">Tetraparma gracilis</name>
    <dbReference type="NCBI Taxonomy" id="2962635"/>
    <lineage>
        <taxon>Eukaryota</taxon>
        <taxon>Sar</taxon>
        <taxon>Stramenopiles</taxon>
        <taxon>Ochrophyta</taxon>
        <taxon>Bolidophyceae</taxon>
        <taxon>Parmales</taxon>
        <taxon>Triparmaceae</taxon>
        <taxon>Tetraparma</taxon>
    </lineage>
</organism>
<sequence length="369" mass="39643">LSHVNSLPYKQQAIWFLNAFWSQGPKFGENPKKCEEIWSAHKTCVELDRTKKEEGNELNEFDAHRLLEKGDGALTVQKMREVLKEIDVDFNKMVSLTEFLIYKFEIDWTVLVNAPQGCDMGAINEAQAGLDNANKMLQFAVSAAARAKEDAANAKVAEEHAIHEETRSAEAAVTAKTAEEALKEAKAQNEAALAELHAQEEAIATKLADLQKIADDPDLGVVKKGKAKAEIAQTKAEDPMPLRMAKIHQEAAVRKVTKATVKAGTTTAAAEVAAKEAVKARDAAANAAVEAEAAATAAEEAIPAAQNAFAEAEALLEEVKKKNTGGGQGQLFYIDRELEEAKRYLPKSKLAKAEAAAAAAKAAAQAKTA</sequence>
<dbReference type="Proteomes" id="UP001165060">
    <property type="component" value="Unassembled WGS sequence"/>
</dbReference>
<dbReference type="PANTHER" id="PTHR37009:SF2">
    <property type="entry name" value="TOLA PROTEIN"/>
    <property type="match status" value="1"/>
</dbReference>
<keyword evidence="1" id="KW-0175">Coiled coil</keyword>
<evidence type="ECO:0000313" key="3">
    <source>
        <dbReference type="EMBL" id="GMI35402.1"/>
    </source>
</evidence>
<accession>A0ABQ6MYJ5</accession>
<protein>
    <recommendedName>
        <fullName evidence="2">Calcium-regulated actin-bundling protein C-terminal domain-containing protein</fullName>
    </recommendedName>
</protein>
<keyword evidence="4" id="KW-1185">Reference proteome</keyword>
<proteinExistence type="predicted"/>
<evidence type="ECO:0000256" key="1">
    <source>
        <dbReference type="SAM" id="Coils"/>
    </source>
</evidence>
<dbReference type="Pfam" id="PF18060">
    <property type="entry name" value="F_actin_bund_C"/>
    <property type="match status" value="1"/>
</dbReference>
<gene>
    <name evidence="3" type="ORF">TeGR_g11940</name>
</gene>
<dbReference type="InterPro" id="IPR040810">
    <property type="entry name" value="F_actin_bund_C"/>
</dbReference>
<reference evidence="3 4" key="1">
    <citation type="journal article" date="2023" name="Commun. Biol.">
        <title>Genome analysis of Parmales, the sister group of diatoms, reveals the evolutionary specialization of diatoms from phago-mixotrophs to photoautotrophs.</title>
        <authorList>
            <person name="Ban H."/>
            <person name="Sato S."/>
            <person name="Yoshikawa S."/>
            <person name="Yamada K."/>
            <person name="Nakamura Y."/>
            <person name="Ichinomiya M."/>
            <person name="Sato N."/>
            <person name="Blanc-Mathieu R."/>
            <person name="Endo H."/>
            <person name="Kuwata A."/>
            <person name="Ogata H."/>
        </authorList>
    </citation>
    <scope>NUCLEOTIDE SEQUENCE [LARGE SCALE GENOMIC DNA]</scope>
</reference>
<dbReference type="EMBL" id="BRYB01003366">
    <property type="protein sequence ID" value="GMI35402.1"/>
    <property type="molecule type" value="Genomic_DNA"/>
</dbReference>
<dbReference type="InterPro" id="IPR053356">
    <property type="entry name" value="Calcium-reg_actin-bundling"/>
</dbReference>
<comment type="caution">
    <text evidence="3">The sequence shown here is derived from an EMBL/GenBank/DDBJ whole genome shotgun (WGS) entry which is preliminary data.</text>
</comment>
<dbReference type="PANTHER" id="PTHR37009">
    <property type="entry name" value="EF-HAND DOMAIN-CONTAINING PROTEIN"/>
    <property type="match status" value="1"/>
</dbReference>
<evidence type="ECO:0000259" key="2">
    <source>
        <dbReference type="Pfam" id="PF18060"/>
    </source>
</evidence>
<feature type="coiled-coil region" evidence="1">
    <location>
        <begin position="130"/>
        <end position="202"/>
    </location>
</feature>
<feature type="non-terminal residue" evidence="3">
    <location>
        <position position="1"/>
    </location>
</feature>
<name>A0ABQ6MYJ5_9STRA</name>
<feature type="domain" description="Calcium-regulated actin-bundling protein C-terminal" evidence="2">
    <location>
        <begin position="190"/>
        <end position="277"/>
    </location>
</feature>